<keyword evidence="11" id="KW-0479">Metal-binding</keyword>
<dbReference type="EC" id="1.14.20.7" evidence="3"/>
<dbReference type="GO" id="GO:0102276">
    <property type="term" value="F:2-oxoglutarate oxygenase/decarboxylase (ethylene-forming) activity"/>
    <property type="evidence" value="ECO:0007669"/>
    <property type="project" value="UniProtKB-EC"/>
</dbReference>
<keyword evidence="14" id="KW-1185">Reference proteome</keyword>
<dbReference type="InterPro" id="IPR044861">
    <property type="entry name" value="IPNS-like_FE2OG_OXY"/>
</dbReference>
<dbReference type="Proteomes" id="UP000612855">
    <property type="component" value="Unassembled WGS sequence"/>
</dbReference>
<evidence type="ECO:0000256" key="9">
    <source>
        <dbReference type="ARBA" id="ARBA00047725"/>
    </source>
</evidence>
<evidence type="ECO:0000256" key="7">
    <source>
        <dbReference type="ARBA" id="ARBA00031011"/>
    </source>
</evidence>
<dbReference type="GO" id="GO:0009693">
    <property type="term" value="P:ethylene biosynthetic process"/>
    <property type="evidence" value="ECO:0007669"/>
    <property type="project" value="UniProtKB-KW"/>
</dbReference>
<comment type="catalytic activity">
    <reaction evidence="10">
        <text>L-arginine + 2-oxoglutarate + O2 = guanidine + L-glutamate 5-semialdehyde + succinate + CO2</text>
        <dbReference type="Rhea" id="RHEA:31535"/>
        <dbReference type="ChEBI" id="CHEBI:15379"/>
        <dbReference type="ChEBI" id="CHEBI:16526"/>
        <dbReference type="ChEBI" id="CHEBI:16810"/>
        <dbReference type="ChEBI" id="CHEBI:30031"/>
        <dbReference type="ChEBI" id="CHEBI:30087"/>
        <dbReference type="ChEBI" id="CHEBI:32682"/>
        <dbReference type="ChEBI" id="CHEBI:58066"/>
        <dbReference type="EC" id="1.14.20.7"/>
    </reaction>
</comment>
<comment type="similarity">
    <text evidence="11">Belongs to the iron/ascorbate-dependent oxidoreductase family.</text>
</comment>
<dbReference type="RefSeq" id="WP_188476696.1">
    <property type="nucleotide sequence ID" value="NZ_BMFJ01000001.1"/>
</dbReference>
<evidence type="ECO:0000256" key="1">
    <source>
        <dbReference type="ARBA" id="ARBA00001954"/>
    </source>
</evidence>
<keyword evidence="11" id="KW-0560">Oxidoreductase</keyword>
<dbReference type="InterPro" id="IPR026992">
    <property type="entry name" value="DIOX_N"/>
</dbReference>
<name>A0A917A3B9_9RHOB</name>
<evidence type="ECO:0000256" key="4">
    <source>
        <dbReference type="ARBA" id="ARBA00012531"/>
    </source>
</evidence>
<dbReference type="InterPro" id="IPR050231">
    <property type="entry name" value="Iron_ascorbate_oxido_reductase"/>
</dbReference>
<keyword evidence="11" id="KW-0408">Iron</keyword>
<dbReference type="EC" id="1.13.12.19" evidence="4"/>
<dbReference type="InterPro" id="IPR005123">
    <property type="entry name" value="Oxoglu/Fe-dep_dioxygenase_dom"/>
</dbReference>
<evidence type="ECO:0000256" key="3">
    <source>
        <dbReference type="ARBA" id="ARBA00012293"/>
    </source>
</evidence>
<dbReference type="Gene3D" id="2.60.120.330">
    <property type="entry name" value="B-lactam Antibiotic, Isopenicillin N Synthase, Chain"/>
    <property type="match status" value="1"/>
</dbReference>
<accession>A0A917A3B9</accession>
<sequence length="305" mass="33523">MIPVLSYAQLTSDPKAFSEALGTACRETGFFLLADHPVPEDLVAGVFAHADTFFSLPSDLKQPLSISNNPHNRGWAQMGTESLDDTSVQTDRKEAFNVGYDLSPEDPRVLAGEPFRGVNVWPDLPGFRDTLLAYYRSVHGLGVRLHDAIAMDLRLPADYFVQHFTEPMATLRILSYPEATGADGEIGAGAHTDYGSLTLLMTDGEPGLQVRPRGGDWTDVPHVPGAFVVNIGDCLMRWSNDTYVSTPHRVLPPRRKRRSIAFFLDPNPESVIAALPGTGEPKYPEITGADYLRSRLDATYKPDPL</sequence>
<evidence type="ECO:0000256" key="2">
    <source>
        <dbReference type="ARBA" id="ARBA00004767"/>
    </source>
</evidence>
<dbReference type="EMBL" id="BMFJ01000001">
    <property type="protein sequence ID" value="GGE24707.1"/>
    <property type="molecule type" value="Genomic_DNA"/>
</dbReference>
<protein>
    <recommendedName>
        <fullName evidence="5">2-oxoglutarate-dependent ethylene/succinate-forming enzyme</fullName>
        <ecNumber evidence="4">1.13.12.19</ecNumber>
        <ecNumber evidence="3">1.14.20.7</ecNumber>
    </recommendedName>
    <alternativeName>
        <fullName evidence="7">2-oxoglutarate dioxygenase (ethylene-forming)</fullName>
    </alternativeName>
    <alternativeName>
        <fullName evidence="8">2-oxoglutarate/L-arginine monooxygenase/decarboxylase (succinate-forming)</fullName>
    </alternativeName>
</protein>
<evidence type="ECO:0000313" key="13">
    <source>
        <dbReference type="EMBL" id="GGE24707.1"/>
    </source>
</evidence>
<evidence type="ECO:0000256" key="5">
    <source>
        <dbReference type="ARBA" id="ARBA00019045"/>
    </source>
</evidence>
<evidence type="ECO:0000256" key="6">
    <source>
        <dbReference type="ARBA" id="ARBA00022666"/>
    </source>
</evidence>
<comment type="cofactor">
    <cofactor evidence="1">
        <name>Fe(2+)</name>
        <dbReference type="ChEBI" id="CHEBI:29033"/>
    </cofactor>
</comment>
<evidence type="ECO:0000256" key="11">
    <source>
        <dbReference type="RuleBase" id="RU003682"/>
    </source>
</evidence>
<gene>
    <name evidence="13" type="ORF">GCM10011360_11390</name>
</gene>
<dbReference type="PANTHER" id="PTHR47990">
    <property type="entry name" value="2-OXOGLUTARATE (2OG) AND FE(II)-DEPENDENT OXYGENASE SUPERFAMILY PROTEIN-RELATED"/>
    <property type="match status" value="1"/>
</dbReference>
<evidence type="ECO:0000256" key="8">
    <source>
        <dbReference type="ARBA" id="ARBA00031282"/>
    </source>
</evidence>
<dbReference type="Pfam" id="PF03171">
    <property type="entry name" value="2OG-FeII_Oxy"/>
    <property type="match status" value="1"/>
</dbReference>
<dbReference type="Pfam" id="PF14226">
    <property type="entry name" value="DIOX_N"/>
    <property type="match status" value="1"/>
</dbReference>
<dbReference type="InterPro" id="IPR027443">
    <property type="entry name" value="IPNS-like_sf"/>
</dbReference>
<dbReference type="PROSITE" id="PS51471">
    <property type="entry name" value="FE2OG_OXY"/>
    <property type="match status" value="1"/>
</dbReference>
<dbReference type="AlphaFoldDB" id="A0A917A3B9"/>
<reference evidence="14" key="1">
    <citation type="journal article" date="2019" name="Int. J. Syst. Evol. Microbiol.">
        <title>The Global Catalogue of Microorganisms (GCM) 10K type strain sequencing project: providing services to taxonomists for standard genome sequencing and annotation.</title>
        <authorList>
            <consortium name="The Broad Institute Genomics Platform"/>
            <consortium name="The Broad Institute Genome Sequencing Center for Infectious Disease"/>
            <person name="Wu L."/>
            <person name="Ma J."/>
        </authorList>
    </citation>
    <scope>NUCLEOTIDE SEQUENCE [LARGE SCALE GENOMIC DNA]</scope>
    <source>
        <strain evidence="14">CGMCC 1.12664</strain>
    </source>
</reference>
<organism evidence="13 14">
    <name type="scientific">Primorskyibacter flagellatus</name>
    <dbReference type="NCBI Taxonomy" id="1387277"/>
    <lineage>
        <taxon>Bacteria</taxon>
        <taxon>Pseudomonadati</taxon>
        <taxon>Pseudomonadota</taxon>
        <taxon>Alphaproteobacteria</taxon>
        <taxon>Rhodobacterales</taxon>
        <taxon>Roseobacteraceae</taxon>
        <taxon>Primorskyibacter</taxon>
    </lineage>
</organism>
<comment type="caution">
    <text evidence="13">The sequence shown here is derived from an EMBL/GenBank/DDBJ whole genome shotgun (WGS) entry which is preliminary data.</text>
</comment>
<proteinExistence type="inferred from homology"/>
<comment type="catalytic activity">
    <reaction evidence="9">
        <text>2-oxoglutarate + O2 + 2 H(+) = ethene + 3 CO2 + H2O</text>
        <dbReference type="Rhea" id="RHEA:31523"/>
        <dbReference type="ChEBI" id="CHEBI:15377"/>
        <dbReference type="ChEBI" id="CHEBI:15378"/>
        <dbReference type="ChEBI" id="CHEBI:15379"/>
        <dbReference type="ChEBI" id="CHEBI:16526"/>
        <dbReference type="ChEBI" id="CHEBI:16810"/>
        <dbReference type="ChEBI" id="CHEBI:18153"/>
        <dbReference type="EC" id="1.13.12.19"/>
    </reaction>
</comment>
<evidence type="ECO:0000313" key="14">
    <source>
        <dbReference type="Proteomes" id="UP000612855"/>
    </source>
</evidence>
<dbReference type="PRINTS" id="PR00682">
    <property type="entry name" value="IPNSYNTHASE"/>
</dbReference>
<feature type="domain" description="Fe2OG dioxygenase" evidence="12">
    <location>
        <begin position="166"/>
        <end position="266"/>
    </location>
</feature>
<dbReference type="SUPFAM" id="SSF51197">
    <property type="entry name" value="Clavaminate synthase-like"/>
    <property type="match status" value="1"/>
</dbReference>
<evidence type="ECO:0000256" key="10">
    <source>
        <dbReference type="ARBA" id="ARBA00049359"/>
    </source>
</evidence>
<comment type="pathway">
    <text evidence="2">Alkene biosynthesis; ethylene biosynthesis via 2-oxoglutarate.</text>
</comment>
<keyword evidence="6" id="KW-0266">Ethylene biosynthesis</keyword>
<evidence type="ECO:0000259" key="12">
    <source>
        <dbReference type="PROSITE" id="PS51471"/>
    </source>
</evidence>
<dbReference type="GO" id="GO:0046872">
    <property type="term" value="F:metal ion binding"/>
    <property type="evidence" value="ECO:0007669"/>
    <property type="project" value="UniProtKB-KW"/>
</dbReference>